<keyword evidence="6 9" id="KW-1133">Transmembrane helix</keyword>
<evidence type="ECO:0000256" key="2">
    <source>
        <dbReference type="ARBA" id="ARBA00022448"/>
    </source>
</evidence>
<dbReference type="PANTHER" id="PTHR11795:SF451">
    <property type="entry name" value="ABC TRANSPORTER PERMEASE PROTEIN"/>
    <property type="match status" value="1"/>
</dbReference>
<evidence type="ECO:0000256" key="3">
    <source>
        <dbReference type="ARBA" id="ARBA00022475"/>
    </source>
</evidence>
<evidence type="ECO:0000256" key="8">
    <source>
        <dbReference type="ARBA" id="ARBA00037998"/>
    </source>
</evidence>
<evidence type="ECO:0000256" key="4">
    <source>
        <dbReference type="ARBA" id="ARBA00022692"/>
    </source>
</evidence>
<dbReference type="PANTHER" id="PTHR11795">
    <property type="entry name" value="BRANCHED-CHAIN AMINO ACID TRANSPORT SYSTEM PERMEASE PROTEIN LIVH"/>
    <property type="match status" value="1"/>
</dbReference>
<evidence type="ECO:0000256" key="9">
    <source>
        <dbReference type="SAM" id="Phobius"/>
    </source>
</evidence>
<evidence type="ECO:0000313" key="10">
    <source>
        <dbReference type="EMBL" id="SHK53453.1"/>
    </source>
</evidence>
<feature type="transmembrane region" description="Helical" evidence="9">
    <location>
        <begin position="12"/>
        <end position="29"/>
    </location>
</feature>
<feature type="transmembrane region" description="Helical" evidence="9">
    <location>
        <begin position="250"/>
        <end position="273"/>
    </location>
</feature>
<feature type="transmembrane region" description="Helical" evidence="9">
    <location>
        <begin position="91"/>
        <end position="112"/>
    </location>
</feature>
<keyword evidence="5" id="KW-0029">Amino-acid transport</keyword>
<evidence type="ECO:0000256" key="1">
    <source>
        <dbReference type="ARBA" id="ARBA00004651"/>
    </source>
</evidence>
<reference evidence="10 11" key="1">
    <citation type="submission" date="2016-11" db="EMBL/GenBank/DDBJ databases">
        <authorList>
            <person name="Jaros S."/>
            <person name="Januszkiewicz K."/>
            <person name="Wedrychowicz H."/>
        </authorList>
    </citation>
    <scope>NUCLEOTIDE SEQUENCE [LARGE SCALE GENOMIC DNA]</scope>
    <source>
        <strain evidence="10 11">DSM 43832</strain>
    </source>
</reference>
<feature type="transmembrane region" description="Helical" evidence="9">
    <location>
        <begin position="176"/>
        <end position="197"/>
    </location>
</feature>
<evidence type="ECO:0000256" key="5">
    <source>
        <dbReference type="ARBA" id="ARBA00022970"/>
    </source>
</evidence>
<name>A0A1M6T901_PSETH</name>
<comment type="similarity">
    <text evidence="8">Belongs to the binding-protein-dependent transport system permease family. LivHM subfamily.</text>
</comment>
<dbReference type="InterPro" id="IPR052157">
    <property type="entry name" value="BCAA_transport_permease"/>
</dbReference>
<proteinExistence type="inferred from homology"/>
<feature type="transmembrane region" description="Helical" evidence="9">
    <location>
        <begin position="217"/>
        <end position="243"/>
    </location>
</feature>
<dbReference type="CDD" id="cd06582">
    <property type="entry name" value="TM_PBP1_LivH_like"/>
    <property type="match status" value="1"/>
</dbReference>
<accession>A0A1M6T901</accession>
<organism evidence="10 11">
    <name type="scientific">Pseudonocardia thermophila</name>
    <dbReference type="NCBI Taxonomy" id="1848"/>
    <lineage>
        <taxon>Bacteria</taxon>
        <taxon>Bacillati</taxon>
        <taxon>Actinomycetota</taxon>
        <taxon>Actinomycetes</taxon>
        <taxon>Pseudonocardiales</taxon>
        <taxon>Pseudonocardiaceae</taxon>
        <taxon>Pseudonocardia</taxon>
    </lineage>
</organism>
<sequence length="287" mass="29446">MLQTIVSGLESGSWFALLGLAIVVVMKAADVPNFAMAEMGLVATYVGISLAAAGVPFWIAVLATLITGAVIGVLIDIALMRRLSSYGHFPLLLMTIGLTLALNAVVGLIWGHDPRSFPAPWTGAAVQIGGGVAIGVSQIVSIIVGLIGAVAITAFFRTQVGAQMRAVAENRSTARLIGVSAGRLSAIAWAVGGFIAAVTVMLQAQSALVSTLSPASLIIYGFVAATMGGFTSLLGTFVGGLALGVIQQFVGAYISSAVQFSVALLVVFLVLILRPEGFTKGMVLRDV</sequence>
<evidence type="ECO:0000256" key="7">
    <source>
        <dbReference type="ARBA" id="ARBA00023136"/>
    </source>
</evidence>
<gene>
    <name evidence="10" type="ORF">SAMN05443637_107231</name>
</gene>
<dbReference type="GO" id="GO:0005886">
    <property type="term" value="C:plasma membrane"/>
    <property type="evidence" value="ECO:0007669"/>
    <property type="project" value="UniProtKB-SubCell"/>
</dbReference>
<dbReference type="RefSeq" id="WP_073457069.1">
    <property type="nucleotide sequence ID" value="NZ_CALGVN010000056.1"/>
</dbReference>
<evidence type="ECO:0000256" key="6">
    <source>
        <dbReference type="ARBA" id="ARBA00022989"/>
    </source>
</evidence>
<feature type="transmembrane region" description="Helical" evidence="9">
    <location>
        <begin position="132"/>
        <end position="156"/>
    </location>
</feature>
<dbReference type="GO" id="GO:0006865">
    <property type="term" value="P:amino acid transport"/>
    <property type="evidence" value="ECO:0007669"/>
    <property type="project" value="UniProtKB-KW"/>
</dbReference>
<dbReference type="Pfam" id="PF02653">
    <property type="entry name" value="BPD_transp_2"/>
    <property type="match status" value="1"/>
</dbReference>
<keyword evidence="3" id="KW-1003">Cell membrane</keyword>
<dbReference type="AlphaFoldDB" id="A0A1M6T901"/>
<dbReference type="Proteomes" id="UP000184363">
    <property type="component" value="Unassembled WGS sequence"/>
</dbReference>
<keyword evidence="4 9" id="KW-0812">Transmembrane</keyword>
<dbReference type="OrthoDB" id="9807115at2"/>
<dbReference type="GO" id="GO:0022857">
    <property type="term" value="F:transmembrane transporter activity"/>
    <property type="evidence" value="ECO:0007669"/>
    <property type="project" value="InterPro"/>
</dbReference>
<evidence type="ECO:0000313" key="11">
    <source>
        <dbReference type="Proteomes" id="UP000184363"/>
    </source>
</evidence>
<keyword evidence="7 9" id="KW-0472">Membrane</keyword>
<keyword evidence="11" id="KW-1185">Reference proteome</keyword>
<dbReference type="EMBL" id="FRAP01000007">
    <property type="protein sequence ID" value="SHK53453.1"/>
    <property type="molecule type" value="Genomic_DNA"/>
</dbReference>
<feature type="transmembrane region" description="Helical" evidence="9">
    <location>
        <begin position="34"/>
        <end position="52"/>
    </location>
</feature>
<dbReference type="STRING" id="1848.SAMN05443637_107231"/>
<protein>
    <submittedName>
        <fullName evidence="10">Amino acid/amide ABC transporter membrane protein 1, HAAT family</fullName>
    </submittedName>
</protein>
<keyword evidence="2" id="KW-0813">Transport</keyword>
<dbReference type="InterPro" id="IPR001851">
    <property type="entry name" value="ABC_transp_permease"/>
</dbReference>
<comment type="subcellular location">
    <subcellularLocation>
        <location evidence="1">Cell membrane</location>
        <topology evidence="1">Multi-pass membrane protein</topology>
    </subcellularLocation>
</comment>